<organism evidence="2 3">
    <name type="scientific">Brassica cretica</name>
    <name type="common">Mustard</name>
    <dbReference type="NCBI Taxonomy" id="69181"/>
    <lineage>
        <taxon>Eukaryota</taxon>
        <taxon>Viridiplantae</taxon>
        <taxon>Streptophyta</taxon>
        <taxon>Embryophyta</taxon>
        <taxon>Tracheophyta</taxon>
        <taxon>Spermatophyta</taxon>
        <taxon>Magnoliopsida</taxon>
        <taxon>eudicotyledons</taxon>
        <taxon>Gunneridae</taxon>
        <taxon>Pentapetalae</taxon>
        <taxon>rosids</taxon>
        <taxon>malvids</taxon>
        <taxon>Brassicales</taxon>
        <taxon>Brassicaceae</taxon>
        <taxon>Brassiceae</taxon>
        <taxon>Brassica</taxon>
    </lineage>
</organism>
<evidence type="ECO:0000313" key="3">
    <source>
        <dbReference type="Proteomes" id="UP000712281"/>
    </source>
</evidence>
<dbReference type="EMBL" id="QGKW02001988">
    <property type="protein sequence ID" value="KAF2552339.1"/>
    <property type="molecule type" value="Genomic_DNA"/>
</dbReference>
<keyword evidence="1" id="KW-0175">Coiled coil</keyword>
<sequence>MSEDAKALSMIRQIARIAREEDEMEAKLIAEEEERERQRKLLKLRRGGGSVSSVDAGSGPREVEATLSSALVGQDYGGEGAPCLASPLVVTTSEDDRSWTKVNGDGSRKVFLSVIVTIGNG</sequence>
<evidence type="ECO:0000313" key="2">
    <source>
        <dbReference type="EMBL" id="KAF2552339.1"/>
    </source>
</evidence>
<dbReference type="AlphaFoldDB" id="A0A8S9H3E6"/>
<gene>
    <name evidence="2" type="ORF">F2Q68_00036068</name>
</gene>
<reference evidence="2" key="1">
    <citation type="submission" date="2019-12" db="EMBL/GenBank/DDBJ databases">
        <title>Genome sequencing and annotation of Brassica cretica.</title>
        <authorList>
            <person name="Studholme D.J."/>
            <person name="Sarris P.F."/>
        </authorList>
    </citation>
    <scope>NUCLEOTIDE SEQUENCE</scope>
    <source>
        <strain evidence="2">PFS-001/15</strain>
        <tissue evidence="2">Leaf</tissue>
    </source>
</reference>
<name>A0A8S9H3E6_BRACR</name>
<feature type="coiled-coil region" evidence="1">
    <location>
        <begin position="14"/>
        <end position="41"/>
    </location>
</feature>
<comment type="caution">
    <text evidence="2">The sequence shown here is derived from an EMBL/GenBank/DDBJ whole genome shotgun (WGS) entry which is preliminary data.</text>
</comment>
<dbReference type="Proteomes" id="UP000712281">
    <property type="component" value="Unassembled WGS sequence"/>
</dbReference>
<protein>
    <submittedName>
        <fullName evidence="2">Uncharacterized protein</fullName>
    </submittedName>
</protein>
<accession>A0A8S9H3E6</accession>
<evidence type="ECO:0000256" key="1">
    <source>
        <dbReference type="SAM" id="Coils"/>
    </source>
</evidence>
<proteinExistence type="predicted"/>